<dbReference type="AlphaFoldDB" id="A0A8J4R3C0"/>
<proteinExistence type="predicted"/>
<keyword evidence="3" id="KW-1185">Reference proteome</keyword>
<evidence type="ECO:0000313" key="2">
    <source>
        <dbReference type="EMBL" id="KAF3955516.1"/>
    </source>
</evidence>
<sequence length="65" mass="6895">GDRSTVYIVAVGVVVLVAVAIEHHHRQTDSDNDLTAIEDGGHSVLLVDGLLTESTLEAAIESEKQ</sequence>
<feature type="transmembrane region" description="Helical" evidence="1">
    <location>
        <begin position="6"/>
        <end position="22"/>
    </location>
</feature>
<reference evidence="2" key="1">
    <citation type="submission" date="2020-03" db="EMBL/GenBank/DDBJ databases">
        <title>Castanea mollissima Vanexum genome sequencing.</title>
        <authorList>
            <person name="Staton M."/>
        </authorList>
    </citation>
    <scope>NUCLEOTIDE SEQUENCE</scope>
    <source>
        <tissue evidence="2">Leaf</tissue>
    </source>
</reference>
<keyword evidence="1" id="KW-0812">Transmembrane</keyword>
<keyword evidence="1" id="KW-0472">Membrane</keyword>
<keyword evidence="1" id="KW-1133">Transmembrane helix</keyword>
<name>A0A8J4R3C0_9ROSI</name>
<comment type="caution">
    <text evidence="2">The sequence shown here is derived from an EMBL/GenBank/DDBJ whole genome shotgun (WGS) entry which is preliminary data.</text>
</comment>
<dbReference type="EMBL" id="JRKL02003356">
    <property type="protein sequence ID" value="KAF3955516.1"/>
    <property type="molecule type" value="Genomic_DNA"/>
</dbReference>
<protein>
    <submittedName>
        <fullName evidence="2">Uncharacterized protein</fullName>
    </submittedName>
</protein>
<evidence type="ECO:0000256" key="1">
    <source>
        <dbReference type="SAM" id="Phobius"/>
    </source>
</evidence>
<accession>A0A8J4R3C0</accession>
<evidence type="ECO:0000313" key="3">
    <source>
        <dbReference type="Proteomes" id="UP000737018"/>
    </source>
</evidence>
<gene>
    <name evidence="2" type="ORF">CMV_019269</name>
</gene>
<organism evidence="2 3">
    <name type="scientific">Castanea mollissima</name>
    <name type="common">Chinese chestnut</name>
    <dbReference type="NCBI Taxonomy" id="60419"/>
    <lineage>
        <taxon>Eukaryota</taxon>
        <taxon>Viridiplantae</taxon>
        <taxon>Streptophyta</taxon>
        <taxon>Embryophyta</taxon>
        <taxon>Tracheophyta</taxon>
        <taxon>Spermatophyta</taxon>
        <taxon>Magnoliopsida</taxon>
        <taxon>eudicotyledons</taxon>
        <taxon>Gunneridae</taxon>
        <taxon>Pentapetalae</taxon>
        <taxon>rosids</taxon>
        <taxon>fabids</taxon>
        <taxon>Fagales</taxon>
        <taxon>Fagaceae</taxon>
        <taxon>Castanea</taxon>
    </lineage>
</organism>
<feature type="non-terminal residue" evidence="2">
    <location>
        <position position="1"/>
    </location>
</feature>
<dbReference type="Proteomes" id="UP000737018">
    <property type="component" value="Unassembled WGS sequence"/>
</dbReference>